<evidence type="ECO:0000256" key="3">
    <source>
        <dbReference type="ARBA" id="ARBA00022676"/>
    </source>
</evidence>
<keyword evidence="5 8" id="KW-0812">Transmembrane</keyword>
<evidence type="ECO:0000313" key="10">
    <source>
        <dbReference type="Proteomes" id="UP001377804"/>
    </source>
</evidence>
<feature type="transmembrane region" description="Helical" evidence="8">
    <location>
        <begin position="424"/>
        <end position="444"/>
    </location>
</feature>
<evidence type="ECO:0000256" key="7">
    <source>
        <dbReference type="ARBA" id="ARBA00023136"/>
    </source>
</evidence>
<organism evidence="9 10">
    <name type="scientific">Holzapfeliella saturejae</name>
    <dbReference type="NCBI Taxonomy" id="3082953"/>
    <lineage>
        <taxon>Bacteria</taxon>
        <taxon>Bacillati</taxon>
        <taxon>Bacillota</taxon>
        <taxon>Bacilli</taxon>
        <taxon>Lactobacillales</taxon>
        <taxon>Lactobacillaceae</taxon>
        <taxon>Holzapfeliella</taxon>
    </lineage>
</organism>
<evidence type="ECO:0000256" key="4">
    <source>
        <dbReference type="ARBA" id="ARBA00022679"/>
    </source>
</evidence>
<feature type="transmembrane region" description="Helical" evidence="8">
    <location>
        <begin position="478"/>
        <end position="497"/>
    </location>
</feature>
<keyword evidence="3" id="KW-0328">Glycosyltransferase</keyword>
<feature type="transmembrane region" description="Helical" evidence="8">
    <location>
        <begin position="40"/>
        <end position="60"/>
    </location>
</feature>
<evidence type="ECO:0000256" key="1">
    <source>
        <dbReference type="ARBA" id="ARBA00004651"/>
    </source>
</evidence>
<name>A0ABU8SFP6_9LACO</name>
<dbReference type="Proteomes" id="UP001377804">
    <property type="component" value="Unassembled WGS sequence"/>
</dbReference>
<dbReference type="EMBL" id="JAWMWG010000001">
    <property type="protein sequence ID" value="MEJ6347733.1"/>
    <property type="molecule type" value="Genomic_DNA"/>
</dbReference>
<accession>A0ABU8SFP6</accession>
<evidence type="ECO:0000256" key="8">
    <source>
        <dbReference type="SAM" id="Phobius"/>
    </source>
</evidence>
<comment type="caution">
    <text evidence="9">The sequence shown here is derived from an EMBL/GenBank/DDBJ whole genome shotgun (WGS) entry which is preliminary data.</text>
</comment>
<feature type="transmembrane region" description="Helical" evidence="8">
    <location>
        <begin position="456"/>
        <end position="472"/>
    </location>
</feature>
<comment type="subcellular location">
    <subcellularLocation>
        <location evidence="1">Cell membrane</location>
        <topology evidence="1">Multi-pass membrane protein</topology>
    </subcellularLocation>
</comment>
<feature type="transmembrane region" description="Helical" evidence="8">
    <location>
        <begin position="7"/>
        <end position="28"/>
    </location>
</feature>
<evidence type="ECO:0000256" key="6">
    <source>
        <dbReference type="ARBA" id="ARBA00022989"/>
    </source>
</evidence>
<proteinExistence type="predicted"/>
<evidence type="ECO:0000256" key="5">
    <source>
        <dbReference type="ARBA" id="ARBA00022692"/>
    </source>
</evidence>
<keyword evidence="6 8" id="KW-1133">Transmembrane helix</keyword>
<evidence type="ECO:0000313" key="9">
    <source>
        <dbReference type="EMBL" id="MEJ6347733.1"/>
    </source>
</evidence>
<keyword evidence="7 8" id="KW-0472">Membrane</keyword>
<feature type="transmembrane region" description="Helical" evidence="8">
    <location>
        <begin position="252"/>
        <end position="268"/>
    </location>
</feature>
<feature type="transmembrane region" description="Helical" evidence="8">
    <location>
        <begin position="148"/>
        <end position="168"/>
    </location>
</feature>
<keyword evidence="10" id="KW-1185">Reference proteome</keyword>
<reference evidence="9 10" key="1">
    <citation type="submission" date="2023-10" db="EMBL/GenBank/DDBJ databases">
        <title>Holzapfeliella saturejae sp. nov. isolated from Satureja montana flowers.</title>
        <authorList>
            <person name="Alcantara C."/>
            <person name="Zuniga M."/>
            <person name="Landete J.M."/>
            <person name="Monedero V."/>
        </authorList>
    </citation>
    <scope>NUCLEOTIDE SEQUENCE [LARGE SCALE GENOMIC DNA]</scope>
    <source>
        <strain evidence="9 10">He02</strain>
    </source>
</reference>
<dbReference type="PANTHER" id="PTHR33908">
    <property type="entry name" value="MANNOSYLTRANSFERASE YKCB-RELATED"/>
    <property type="match status" value="1"/>
</dbReference>
<gene>
    <name evidence="9" type="ORF">R4Y45_00455</name>
</gene>
<feature type="transmembrane region" description="Helical" evidence="8">
    <location>
        <begin position="72"/>
        <end position="89"/>
    </location>
</feature>
<dbReference type="InterPro" id="IPR050297">
    <property type="entry name" value="LipidA_mod_glycosyltrf_83"/>
</dbReference>
<feature type="transmembrane region" description="Helical" evidence="8">
    <location>
        <begin position="280"/>
        <end position="298"/>
    </location>
</feature>
<dbReference type="PANTHER" id="PTHR33908:SF11">
    <property type="entry name" value="MEMBRANE PROTEIN"/>
    <property type="match status" value="1"/>
</dbReference>
<protein>
    <recommendedName>
        <fullName evidence="11">Glycosyltransferase RgtA/B/C/D-like domain-containing protein</fullName>
    </recommendedName>
</protein>
<evidence type="ECO:0000256" key="2">
    <source>
        <dbReference type="ARBA" id="ARBA00022475"/>
    </source>
</evidence>
<evidence type="ECO:0008006" key="11">
    <source>
        <dbReference type="Google" id="ProtNLM"/>
    </source>
</evidence>
<feature type="transmembrane region" description="Helical" evidence="8">
    <location>
        <begin position="228"/>
        <end position="246"/>
    </location>
</feature>
<feature type="transmembrane region" description="Helical" evidence="8">
    <location>
        <begin position="200"/>
        <end position="221"/>
    </location>
</feature>
<keyword evidence="2" id="KW-1003">Cell membrane</keyword>
<keyword evidence="4" id="KW-0808">Transferase</keyword>
<sequence length="506" mass="57989">MSRLYRSLRFLILLAILIYIINFLPKTWEQLQVLPYPGKLTLVLSLFLVILFIAISCILIKFKEVELSSKSYWLVISIVLVIAFVWQFILTKAVNLNIEGWDPWTIFQWVTGHGEVYPDYFSYNPNNMVTMYFYQFTKMTQNLFGRPLSWLALSRMNAIVMIIATFLFAYIVRHFLSSLAALFSVVLFALYFTWSPLSVVPYSDTLSLLPALLAISLLLLAKHYRSHPISCALLVVVAGFISAISYYTKASSVIFLIAFIGAILMTLLRKSKIGLKQCSLLLLLVIGFVGGFYTIKQVNQSQTLVTFNRSLATPMTHYLAIGASEKGWWNQPDQDFTRSFSSYQERSQKNMDKYVQRVNDRGINGYIDFLKYKNGLTFNDGTLGWYEEGGGKVVENTPSKDKSNQNSLRQLLYGQGAKTPVVKYLAQVLWIILWLLIVGSLLRLLSKKTQSRATDWMLLTVLGGFIFLSLFESGRGRYVIQFLPYYFILAGFLFNNFKEQTKKDTR</sequence>
<feature type="transmembrane region" description="Helical" evidence="8">
    <location>
        <begin position="175"/>
        <end position="194"/>
    </location>
</feature>